<dbReference type="InterPro" id="IPR046945">
    <property type="entry name" value="RHMD-like"/>
</dbReference>
<keyword evidence="3" id="KW-0460">Magnesium</keyword>
<dbReference type="CDD" id="cd03316">
    <property type="entry name" value="MR_like"/>
    <property type="match status" value="1"/>
</dbReference>
<reference evidence="5" key="2">
    <citation type="journal article" date="2021" name="Syst. Appl. Microbiol.">
        <title>Roseomonas hellenica sp. nov., isolated from roots of wild-growing Alkanna tinctoria.</title>
        <authorList>
            <person name="Rat A."/>
            <person name="Naranjo H.D."/>
            <person name="Lebbe L."/>
            <person name="Cnockaert M."/>
            <person name="Krigas N."/>
            <person name="Grigoriadou K."/>
            <person name="Maloupa E."/>
            <person name="Willems A."/>
        </authorList>
    </citation>
    <scope>NUCLEOTIDE SEQUENCE</scope>
    <source>
        <strain evidence="5">LMG 31231</strain>
    </source>
</reference>
<evidence type="ECO:0000313" key="6">
    <source>
        <dbReference type="Proteomes" id="UP001138751"/>
    </source>
</evidence>
<dbReference type="PANTHER" id="PTHR13794:SF58">
    <property type="entry name" value="MITOCHONDRIAL ENOLASE SUPERFAMILY MEMBER 1"/>
    <property type="match status" value="1"/>
</dbReference>
<dbReference type="SMART" id="SM00922">
    <property type="entry name" value="MR_MLE"/>
    <property type="match status" value="1"/>
</dbReference>
<dbReference type="InterPro" id="IPR013342">
    <property type="entry name" value="Mandelate_racemase_C"/>
</dbReference>
<sequence>MADLTIREVRTTLLRMPWQDDPWLAGHALGPTRDLVVVEVVTESGLVGMGYLHLLYLPLQRSIAACIQDAMAPRIIGRDASAIEAIWRDLWRATLTGGRGGVTMMAQSAIDIALWDVVGKAAGLPLHRLWGHFRSEIPIYGSGCFRGARGDGMIAKAKHYVAQGYKAIKMQVAHVGDLRTDLDNVRRMRDAVGPDIDIMIDVNMGWSADVAITMGRKFEEFDIYWLEEPVLADDYAGYLRCAGALDMRVVGGETHFGRADLKPFLENPRLPILQPDPMRGGLTELRKIAQVADTWGMTIAPHLFPELNVHLLASIPNGIWAEQMGLLDDVFVSLPKIANGMITAPETPGHGLVFKPEVMKDFALA</sequence>
<comment type="caution">
    <text evidence="5">The sequence shown here is derived from an EMBL/GenBank/DDBJ whole genome shotgun (WGS) entry which is preliminary data.</text>
</comment>
<dbReference type="AlphaFoldDB" id="A0A9X9X3S6"/>
<accession>A0A9X9X3S6</accession>
<dbReference type="GO" id="GO:0016052">
    <property type="term" value="P:carbohydrate catabolic process"/>
    <property type="evidence" value="ECO:0007669"/>
    <property type="project" value="TreeGrafter"/>
</dbReference>
<dbReference type="GO" id="GO:0016836">
    <property type="term" value="F:hydro-lyase activity"/>
    <property type="evidence" value="ECO:0007669"/>
    <property type="project" value="TreeGrafter"/>
</dbReference>
<keyword evidence="6" id="KW-1185">Reference proteome</keyword>
<dbReference type="Proteomes" id="UP001138751">
    <property type="component" value="Unassembled WGS sequence"/>
</dbReference>
<dbReference type="SFLD" id="SFLDS00001">
    <property type="entry name" value="Enolase"/>
    <property type="match status" value="1"/>
</dbReference>
<proteinExistence type="predicted"/>
<dbReference type="Gene3D" id="3.20.20.120">
    <property type="entry name" value="Enolase-like C-terminal domain"/>
    <property type="match status" value="1"/>
</dbReference>
<dbReference type="InterPro" id="IPR036849">
    <property type="entry name" value="Enolase-like_C_sf"/>
</dbReference>
<gene>
    <name evidence="5" type="ORF">GXW76_22985</name>
</gene>
<dbReference type="GO" id="GO:0000287">
    <property type="term" value="F:magnesium ion binding"/>
    <property type="evidence" value="ECO:0007669"/>
    <property type="project" value="TreeGrafter"/>
</dbReference>
<dbReference type="Pfam" id="PF13378">
    <property type="entry name" value="MR_MLE_C"/>
    <property type="match status" value="1"/>
</dbReference>
<protein>
    <submittedName>
        <fullName evidence="5">Mandelate racemase/muconate lactonizing enzyme family protein</fullName>
    </submittedName>
</protein>
<dbReference type="InterPro" id="IPR013341">
    <property type="entry name" value="Mandelate_racemase_N_dom"/>
</dbReference>
<organism evidence="5 6">
    <name type="scientific">Neoroseomonas soli</name>
    <dbReference type="NCBI Taxonomy" id="1081025"/>
    <lineage>
        <taxon>Bacteria</taxon>
        <taxon>Pseudomonadati</taxon>
        <taxon>Pseudomonadota</taxon>
        <taxon>Alphaproteobacteria</taxon>
        <taxon>Acetobacterales</taxon>
        <taxon>Acetobacteraceae</taxon>
        <taxon>Neoroseomonas</taxon>
    </lineage>
</organism>
<name>A0A9X9X3S6_9PROT</name>
<evidence type="ECO:0000256" key="2">
    <source>
        <dbReference type="ARBA" id="ARBA00022723"/>
    </source>
</evidence>
<dbReference type="SUPFAM" id="SSF51604">
    <property type="entry name" value="Enolase C-terminal domain-like"/>
    <property type="match status" value="1"/>
</dbReference>
<keyword evidence="2" id="KW-0479">Metal-binding</keyword>
<reference evidence="5" key="1">
    <citation type="submission" date="2020-01" db="EMBL/GenBank/DDBJ databases">
        <authorList>
            <person name="Rat A."/>
        </authorList>
    </citation>
    <scope>NUCLEOTIDE SEQUENCE</scope>
    <source>
        <strain evidence="5">LMG 31231</strain>
    </source>
</reference>
<dbReference type="RefSeq" id="WP_211864482.1">
    <property type="nucleotide sequence ID" value="NZ_JAAEDM010000109.1"/>
</dbReference>
<dbReference type="Pfam" id="PF02746">
    <property type="entry name" value="MR_MLE_N"/>
    <property type="match status" value="1"/>
</dbReference>
<dbReference type="GO" id="GO:0009063">
    <property type="term" value="P:amino acid catabolic process"/>
    <property type="evidence" value="ECO:0007669"/>
    <property type="project" value="InterPro"/>
</dbReference>
<dbReference type="InterPro" id="IPR029065">
    <property type="entry name" value="Enolase_C-like"/>
</dbReference>
<dbReference type="InterPro" id="IPR018110">
    <property type="entry name" value="Mandel_Rmase/mucon_lact_enz_CS"/>
</dbReference>
<dbReference type="InterPro" id="IPR029017">
    <property type="entry name" value="Enolase-like_N"/>
</dbReference>
<feature type="domain" description="Mandelate racemase/muconate lactonizing enzyme C-terminal" evidence="4">
    <location>
        <begin position="150"/>
        <end position="248"/>
    </location>
</feature>
<evidence type="ECO:0000259" key="4">
    <source>
        <dbReference type="SMART" id="SM00922"/>
    </source>
</evidence>
<dbReference type="EMBL" id="JAAEDM010000109">
    <property type="protein sequence ID" value="MBR0674055.1"/>
    <property type="molecule type" value="Genomic_DNA"/>
</dbReference>
<dbReference type="PROSITE" id="PS00909">
    <property type="entry name" value="MR_MLE_2"/>
    <property type="match status" value="1"/>
</dbReference>
<evidence type="ECO:0000256" key="1">
    <source>
        <dbReference type="ARBA" id="ARBA00001946"/>
    </source>
</evidence>
<dbReference type="Gene3D" id="3.30.390.10">
    <property type="entry name" value="Enolase-like, N-terminal domain"/>
    <property type="match status" value="1"/>
</dbReference>
<comment type="cofactor">
    <cofactor evidence="1">
        <name>Mg(2+)</name>
        <dbReference type="ChEBI" id="CHEBI:18420"/>
    </cofactor>
</comment>
<dbReference type="SUPFAM" id="SSF54826">
    <property type="entry name" value="Enolase N-terminal domain-like"/>
    <property type="match status" value="1"/>
</dbReference>
<dbReference type="PANTHER" id="PTHR13794">
    <property type="entry name" value="ENOLASE SUPERFAMILY, MANDELATE RACEMASE"/>
    <property type="match status" value="1"/>
</dbReference>
<evidence type="ECO:0000256" key="3">
    <source>
        <dbReference type="ARBA" id="ARBA00022842"/>
    </source>
</evidence>
<dbReference type="SFLD" id="SFLDG00179">
    <property type="entry name" value="mandelate_racemase"/>
    <property type="match status" value="1"/>
</dbReference>
<evidence type="ECO:0000313" key="5">
    <source>
        <dbReference type="EMBL" id="MBR0674055.1"/>
    </source>
</evidence>